<name>A0ABT2CG33_9ACTN</name>
<gene>
    <name evidence="2" type="ORF">NX801_10305</name>
</gene>
<evidence type="ECO:0000259" key="1">
    <source>
        <dbReference type="Pfam" id="PF03756"/>
    </source>
</evidence>
<dbReference type="InterPro" id="IPR047757">
    <property type="entry name" value="AfsA-like"/>
</dbReference>
<dbReference type="InterPro" id="IPR005509">
    <property type="entry name" value="AfsA_hotdog_dom"/>
</dbReference>
<proteinExistence type="predicted"/>
<sequence>MSEATTPTCPPTAARPSVRIRHSTSLGPYSHLRIERNLLVTDWSALGEGEFALRARWPEAGSDPLRDPRLLLRTVRQSGLIVAHAAYGVPLSHQTLLRALEYEIPTPVPDPGAPPGAAGGTGRTHAVTVDLSVAPTSRHGRVGSLSMRFRIRRPGAPTARARATFDYVSPTAYRRLRGERAEVAWADWPVPPGIEPERAGRYDPRNVVLAADGRPHGWLLRNDTADDVLFDHPVDHVPGLVLMEAADQAARARLFPVLYAPTRVRMEFSRYVEFDRPCVIEAEPFREPDAPGLSVRVTGSQDGEQAVRAELYGTVE</sequence>
<reference evidence="2" key="1">
    <citation type="submission" date="2022-08" db="EMBL/GenBank/DDBJ databases">
        <authorList>
            <person name="Somphong A."/>
            <person name="Phongsopitanun W."/>
        </authorList>
    </citation>
    <scope>NUCLEOTIDE SEQUENCE</scope>
    <source>
        <strain evidence="2">LP05-1</strain>
    </source>
</reference>
<dbReference type="Proteomes" id="UP001431313">
    <property type="component" value="Unassembled WGS sequence"/>
</dbReference>
<organism evidence="2 3">
    <name type="scientific">Streptomyces pyxinae</name>
    <dbReference type="NCBI Taxonomy" id="2970734"/>
    <lineage>
        <taxon>Bacteria</taxon>
        <taxon>Bacillati</taxon>
        <taxon>Actinomycetota</taxon>
        <taxon>Actinomycetes</taxon>
        <taxon>Kitasatosporales</taxon>
        <taxon>Streptomycetaceae</taxon>
        <taxon>Streptomyces</taxon>
    </lineage>
</organism>
<feature type="domain" description="A-factor biosynthesis hotdog" evidence="1">
    <location>
        <begin position="34"/>
        <end position="165"/>
    </location>
</feature>
<dbReference type="RefSeq" id="WP_258787022.1">
    <property type="nucleotide sequence ID" value="NZ_JANUGQ010000007.1"/>
</dbReference>
<comment type="caution">
    <text evidence="2">The sequence shown here is derived from an EMBL/GenBank/DDBJ whole genome shotgun (WGS) entry which is preliminary data.</text>
</comment>
<evidence type="ECO:0000313" key="3">
    <source>
        <dbReference type="Proteomes" id="UP001431313"/>
    </source>
</evidence>
<protein>
    <submittedName>
        <fullName evidence="2">A-factor biosynthesis protein</fullName>
    </submittedName>
</protein>
<accession>A0ABT2CG33</accession>
<dbReference type="NCBIfam" id="NF041195">
    <property type="entry name" value="ScbA_BarX_GamBu"/>
    <property type="match status" value="1"/>
</dbReference>
<feature type="domain" description="A-factor biosynthesis hotdog" evidence="1">
    <location>
        <begin position="200"/>
        <end position="305"/>
    </location>
</feature>
<dbReference type="Pfam" id="PF03756">
    <property type="entry name" value="AfsA"/>
    <property type="match status" value="2"/>
</dbReference>
<evidence type="ECO:0000313" key="2">
    <source>
        <dbReference type="EMBL" id="MCS0636047.1"/>
    </source>
</evidence>
<keyword evidence="3" id="KW-1185">Reference proteome</keyword>
<dbReference type="EMBL" id="JANUGQ010000007">
    <property type="protein sequence ID" value="MCS0636047.1"/>
    <property type="molecule type" value="Genomic_DNA"/>
</dbReference>